<organism evidence="2 3">
    <name type="scientific">Candida boidinii</name>
    <name type="common">Yeast</name>
    <dbReference type="NCBI Taxonomy" id="5477"/>
    <lineage>
        <taxon>Eukaryota</taxon>
        <taxon>Fungi</taxon>
        <taxon>Dikarya</taxon>
        <taxon>Ascomycota</taxon>
        <taxon>Saccharomycotina</taxon>
        <taxon>Pichiomycetes</taxon>
        <taxon>Pichiales</taxon>
        <taxon>Pichiaceae</taxon>
        <taxon>Ogataea</taxon>
        <taxon>Ogataea/Candida clade</taxon>
    </lineage>
</organism>
<accession>A0A9W6T7Q8</accession>
<evidence type="ECO:0000313" key="3">
    <source>
        <dbReference type="Proteomes" id="UP001165120"/>
    </source>
</evidence>
<comment type="caution">
    <text evidence="2">The sequence shown here is derived from an EMBL/GenBank/DDBJ whole genome shotgun (WGS) entry which is preliminary data.</text>
</comment>
<dbReference type="AlphaFoldDB" id="A0A9W6T7Q8"/>
<dbReference type="Proteomes" id="UP001165120">
    <property type="component" value="Unassembled WGS sequence"/>
</dbReference>
<dbReference type="EMBL" id="BSXN01003183">
    <property type="protein sequence ID" value="GME78695.1"/>
    <property type="molecule type" value="Genomic_DNA"/>
</dbReference>
<evidence type="ECO:0000313" key="2">
    <source>
        <dbReference type="EMBL" id="GME78695.1"/>
    </source>
</evidence>
<feature type="compositionally biased region" description="Basic and acidic residues" evidence="1">
    <location>
        <begin position="141"/>
        <end position="160"/>
    </location>
</feature>
<gene>
    <name evidence="2" type="ORF">Cboi02_000590300</name>
</gene>
<name>A0A9W6T7Q8_CANBO</name>
<feature type="region of interest" description="Disordered" evidence="1">
    <location>
        <begin position="87"/>
        <end position="163"/>
    </location>
</feature>
<sequence length="230" mass="26360">MKILKSAALTPKLSLLMNEKIIKFSDMDAIFGPPTKFFEQKPTVAVAKDPIESYEKSDEYYRDAFGDDYDAPVEVQSVAEFFRKFSERSNRRKSATEHFSDSEDEAEETDEVDEPSGSEDEEEMQVYSDLDDEEEEEEEQEGGKEEGEGGKEEGEEKKLEIGTGTALLAAKKAEIIEKVIELMTQVEENKVKVTSQEFKEKMELYSNYKLKKKKLKLNSKANQFQIHFNS</sequence>
<protein>
    <submittedName>
        <fullName evidence="2">Unnamed protein product</fullName>
    </submittedName>
</protein>
<feature type="compositionally biased region" description="Basic and acidic residues" evidence="1">
    <location>
        <begin position="87"/>
        <end position="101"/>
    </location>
</feature>
<feature type="compositionally biased region" description="Acidic residues" evidence="1">
    <location>
        <begin position="102"/>
        <end position="140"/>
    </location>
</feature>
<proteinExistence type="predicted"/>
<keyword evidence="3" id="KW-1185">Reference proteome</keyword>
<evidence type="ECO:0000256" key="1">
    <source>
        <dbReference type="SAM" id="MobiDB-lite"/>
    </source>
</evidence>
<reference evidence="2" key="1">
    <citation type="submission" date="2023-04" db="EMBL/GenBank/DDBJ databases">
        <title>Candida boidinii NBRC 10035.</title>
        <authorList>
            <person name="Ichikawa N."/>
            <person name="Sato H."/>
            <person name="Tonouchi N."/>
        </authorList>
    </citation>
    <scope>NUCLEOTIDE SEQUENCE</scope>
    <source>
        <strain evidence="2">NBRC 10035</strain>
    </source>
</reference>